<organism evidence="2 3">
    <name type="scientific">Parelaphostrongylus tenuis</name>
    <name type="common">Meningeal worm</name>
    <dbReference type="NCBI Taxonomy" id="148309"/>
    <lineage>
        <taxon>Eukaryota</taxon>
        <taxon>Metazoa</taxon>
        <taxon>Ecdysozoa</taxon>
        <taxon>Nematoda</taxon>
        <taxon>Chromadorea</taxon>
        <taxon>Rhabditida</taxon>
        <taxon>Rhabditina</taxon>
        <taxon>Rhabditomorpha</taxon>
        <taxon>Strongyloidea</taxon>
        <taxon>Metastrongylidae</taxon>
        <taxon>Parelaphostrongylus</taxon>
    </lineage>
</organism>
<dbReference type="SUPFAM" id="SSF55797">
    <property type="entry name" value="PR-1-like"/>
    <property type="match status" value="1"/>
</dbReference>
<dbReference type="Gene3D" id="3.40.33.10">
    <property type="entry name" value="CAP"/>
    <property type="match status" value="1"/>
</dbReference>
<keyword evidence="1" id="KW-0732">Signal</keyword>
<evidence type="ECO:0000313" key="3">
    <source>
        <dbReference type="Proteomes" id="UP001196413"/>
    </source>
</evidence>
<name>A0AAD5MU86_PARTN</name>
<dbReference type="EMBL" id="JAHQIW010005056">
    <property type="protein sequence ID" value="KAJ1364757.1"/>
    <property type="molecule type" value="Genomic_DNA"/>
</dbReference>
<feature type="chain" id="PRO_5042039763" description="SCP domain-containing protein" evidence="1">
    <location>
        <begin position="27"/>
        <end position="92"/>
    </location>
</feature>
<gene>
    <name evidence="2" type="ORF">KIN20_024912</name>
</gene>
<comment type="caution">
    <text evidence="2">The sequence shown here is derived from an EMBL/GenBank/DDBJ whole genome shotgun (WGS) entry which is preliminary data.</text>
</comment>
<evidence type="ECO:0008006" key="4">
    <source>
        <dbReference type="Google" id="ProtNLM"/>
    </source>
</evidence>
<accession>A0AAD5MU86</accession>
<dbReference type="Proteomes" id="UP001196413">
    <property type="component" value="Unassembled WGS sequence"/>
</dbReference>
<dbReference type="InterPro" id="IPR035940">
    <property type="entry name" value="CAP_sf"/>
</dbReference>
<reference evidence="2" key="1">
    <citation type="submission" date="2021-06" db="EMBL/GenBank/DDBJ databases">
        <title>Parelaphostrongylus tenuis whole genome reference sequence.</title>
        <authorList>
            <person name="Garwood T.J."/>
            <person name="Larsen P.A."/>
            <person name="Fountain-Jones N.M."/>
            <person name="Garbe J.R."/>
            <person name="Macchietto M.G."/>
            <person name="Kania S.A."/>
            <person name="Gerhold R.W."/>
            <person name="Richards J.E."/>
            <person name="Wolf T.M."/>
        </authorList>
    </citation>
    <scope>NUCLEOTIDE SEQUENCE</scope>
    <source>
        <strain evidence="2">MNPRO001-30</strain>
        <tissue evidence="2">Meninges</tissue>
    </source>
</reference>
<sequence>MGIHSMRMHSFVALLILVTDFQVIIAKETRALSCSYAEYKGIMMREYDRKKVIEAHNLWRRDLAKGEYRGYPPAKNMQFVVTTNSHDLNNFQ</sequence>
<feature type="signal peptide" evidence="1">
    <location>
        <begin position="1"/>
        <end position="26"/>
    </location>
</feature>
<protein>
    <recommendedName>
        <fullName evidence="4">SCP domain-containing protein</fullName>
    </recommendedName>
</protein>
<dbReference type="AlphaFoldDB" id="A0AAD5MU86"/>
<evidence type="ECO:0000256" key="1">
    <source>
        <dbReference type="SAM" id="SignalP"/>
    </source>
</evidence>
<keyword evidence="3" id="KW-1185">Reference proteome</keyword>
<evidence type="ECO:0000313" key="2">
    <source>
        <dbReference type="EMBL" id="KAJ1364757.1"/>
    </source>
</evidence>
<proteinExistence type="predicted"/>